<sequence length="236" mass="26299">MHFFLKGINLIVTIIFIISFATAGNLTGTVSYSGKPPKKKSLKMDADPVCSSAHRNKVYTESFIMNDDGQLANVLVYLKDVSYNGGIPKEPVVLDQKGCLYSPHVFGLIKNQELLIKNSDPTMHNIHSMAKENKQFNFAMPKVVKEKKVSFDKTEDPFYLKCDVHPWMKAWATVLDHPYFAVTDTNGKFEITGIPTGNYEVVFWHEKSKGMGGVGEYKVTIGKDSGTVAVSTLDHT</sequence>
<name>A0A381XZ97_9ZZZZ</name>
<gene>
    <name evidence="1" type="ORF">METZ01_LOCUS122948</name>
</gene>
<dbReference type="EMBL" id="UINC01016924">
    <property type="protein sequence ID" value="SVA70094.1"/>
    <property type="molecule type" value="Genomic_DNA"/>
</dbReference>
<dbReference type="InterPro" id="IPR008972">
    <property type="entry name" value="Cupredoxin"/>
</dbReference>
<feature type="non-terminal residue" evidence="1">
    <location>
        <position position="236"/>
    </location>
</feature>
<protein>
    <recommendedName>
        <fullName evidence="2">Rhamnogalacturonan lyase domain-containing protein</fullName>
    </recommendedName>
</protein>
<reference evidence="1" key="1">
    <citation type="submission" date="2018-05" db="EMBL/GenBank/DDBJ databases">
        <authorList>
            <person name="Lanie J.A."/>
            <person name="Ng W.-L."/>
            <person name="Kazmierczak K.M."/>
            <person name="Andrzejewski T.M."/>
            <person name="Davidsen T.M."/>
            <person name="Wayne K.J."/>
            <person name="Tettelin H."/>
            <person name="Glass J.I."/>
            <person name="Rusch D."/>
            <person name="Podicherti R."/>
            <person name="Tsui H.-C.T."/>
            <person name="Winkler M.E."/>
        </authorList>
    </citation>
    <scope>NUCLEOTIDE SEQUENCE</scope>
</reference>
<dbReference type="SUPFAM" id="SSF49503">
    <property type="entry name" value="Cupredoxins"/>
    <property type="match status" value="1"/>
</dbReference>
<evidence type="ECO:0000313" key="1">
    <source>
        <dbReference type="EMBL" id="SVA70094.1"/>
    </source>
</evidence>
<dbReference type="InterPro" id="IPR008969">
    <property type="entry name" value="CarboxyPept-like_regulatory"/>
</dbReference>
<dbReference type="AlphaFoldDB" id="A0A381XZ97"/>
<proteinExistence type="predicted"/>
<evidence type="ECO:0008006" key="2">
    <source>
        <dbReference type="Google" id="ProtNLM"/>
    </source>
</evidence>
<accession>A0A381XZ97</accession>
<organism evidence="1">
    <name type="scientific">marine metagenome</name>
    <dbReference type="NCBI Taxonomy" id="408172"/>
    <lineage>
        <taxon>unclassified sequences</taxon>
        <taxon>metagenomes</taxon>
        <taxon>ecological metagenomes</taxon>
    </lineage>
</organism>
<dbReference type="Gene3D" id="2.60.40.420">
    <property type="entry name" value="Cupredoxins - blue copper proteins"/>
    <property type="match status" value="1"/>
</dbReference>
<dbReference type="SUPFAM" id="SSF49464">
    <property type="entry name" value="Carboxypeptidase regulatory domain-like"/>
    <property type="match status" value="1"/>
</dbReference>